<dbReference type="PROSITE" id="PS00108">
    <property type="entry name" value="PROTEIN_KINASE_ST"/>
    <property type="match status" value="1"/>
</dbReference>
<keyword evidence="9" id="KW-0808">Transferase</keyword>
<feature type="transmembrane region" description="Helical" evidence="23">
    <location>
        <begin position="655"/>
        <end position="678"/>
    </location>
</feature>
<dbReference type="InterPro" id="IPR008271">
    <property type="entry name" value="Ser/Thr_kinase_AS"/>
</dbReference>
<dbReference type="InterPro" id="IPR000719">
    <property type="entry name" value="Prot_kinase_dom"/>
</dbReference>
<dbReference type="Pfam" id="PF23598">
    <property type="entry name" value="LRR_14"/>
    <property type="match status" value="1"/>
</dbReference>
<sequence length="1030" mass="114027">MLLQLFVSSLLFFALSLISDATATRGYAFTNDTDKQALLAFKSLVQEDTNGSFVVLNSWIDSVHFCNWKGVSCSLRHQRVTSLDLHSLNLVGLLSPRIANLTFLKLIDLSDNNFHGVLPQEIGRLFRLRHLALGNNSFQGNIPTNLSQCLNLETLILSHNNLQGNIPQDLKFLLKLSELYLDNNHFAGKIPPLANLSILVHLSFRSNNLEGYIPDGIGCLTNLRFLSLADNKLSGMVPNAIYNLTMIQILSITLNSLSGQLPRDLGISLPNLQEMYFGDNLFSGPLPWSIINASGLKILDIAANFFTGPVPKNLGILSRLEKLVAYKNRLGVNSDSQMRFLTSLVNCTQLKVLTFSYNKLKGILPRSIANLSATLSYLMLDGNMIYGSLPQGISKLVNLQLLELNENNLNGGIPDSIGKLTKLEAVYLYNNIISGKIPCSFGNVTRLIILSLYGNMLEGSIPDSLGNCTKLEGLDLSLNKLSGILPESVANLSSLTIGLLLFSNKLSGKLPIQVGNMKNVVTLAFSDNRFSGDIPSTLGDCPLLETLHMNYNYFQGPIPSSFQRLRGIYSLDLSSNNLSGKIPNFLSQMPRLSYLNLSFNNFEGEIPRVGVFSNVSAFSIYGNKKVCGGITELHLPPCPVKKVIKKQRKRLSHRVIAAIPTVTVFIVLLLACLFAVYLRRRRSTEKASPPSLPLSHFPKVSYAQLNEATGEFSSENFIGEGRYGSVYKGVFEIEEQVIAIKVLKLHQPGANRSFIAECEALRRIRHRNLVKIITSCSSIDHKGNEFKALVFEFMPNGNLETWLHSISDDDELQQARNLNFIQRLNIAIDVAAALDYLHHHCKTQVVHCDLKPSNVLLDNDLTAHVGDFGLAKLLSGDTDNSVDTTSSSIGVRGTIGYVAPEYGLGEEASMKGDIYSYGILLLEMFTGKRPTHEMFNNDRGLHSFVKMHLPDKVVQIKDPKLLLLQEDDGPRFLRNRANVSRIQHQDCLASILQIGVICSLNSPEERMDMADVLTQLHAIRNSLVSGRERV</sequence>
<evidence type="ECO:0000256" key="17">
    <source>
        <dbReference type="ARBA" id="ARBA00023136"/>
    </source>
</evidence>
<dbReference type="InterPro" id="IPR011009">
    <property type="entry name" value="Kinase-like_dom_sf"/>
</dbReference>
<comment type="catalytic activity">
    <reaction evidence="20">
        <text>L-threonyl-[protein] + ATP = O-phospho-L-threonyl-[protein] + ADP + H(+)</text>
        <dbReference type="Rhea" id="RHEA:46608"/>
        <dbReference type="Rhea" id="RHEA-COMP:11060"/>
        <dbReference type="Rhea" id="RHEA-COMP:11605"/>
        <dbReference type="ChEBI" id="CHEBI:15378"/>
        <dbReference type="ChEBI" id="CHEBI:30013"/>
        <dbReference type="ChEBI" id="CHEBI:30616"/>
        <dbReference type="ChEBI" id="CHEBI:61977"/>
        <dbReference type="ChEBI" id="CHEBI:456216"/>
        <dbReference type="EC" id="2.7.11.1"/>
    </reaction>
</comment>
<evidence type="ECO:0000256" key="9">
    <source>
        <dbReference type="ARBA" id="ARBA00022679"/>
    </source>
</evidence>
<evidence type="ECO:0000256" key="15">
    <source>
        <dbReference type="ARBA" id="ARBA00022840"/>
    </source>
</evidence>
<dbReference type="InterPro" id="IPR051809">
    <property type="entry name" value="Plant_receptor-like_S/T_kinase"/>
</dbReference>
<dbReference type="PANTHER" id="PTHR27008">
    <property type="entry name" value="OS04G0122200 PROTEIN"/>
    <property type="match status" value="1"/>
</dbReference>
<dbReference type="Proteomes" id="UP001159364">
    <property type="component" value="Linkage Group LG01"/>
</dbReference>
<evidence type="ECO:0000256" key="10">
    <source>
        <dbReference type="ARBA" id="ARBA00022692"/>
    </source>
</evidence>
<dbReference type="GO" id="GO:0005524">
    <property type="term" value="F:ATP binding"/>
    <property type="evidence" value="ECO:0007669"/>
    <property type="project" value="UniProtKB-UniRule"/>
</dbReference>
<dbReference type="InterPro" id="IPR003591">
    <property type="entry name" value="Leu-rich_rpt_typical-subtyp"/>
</dbReference>
<dbReference type="Gene3D" id="1.10.510.10">
    <property type="entry name" value="Transferase(Phosphotransferase) domain 1"/>
    <property type="match status" value="1"/>
</dbReference>
<dbReference type="InterPro" id="IPR013210">
    <property type="entry name" value="LRR_N_plant-typ"/>
</dbReference>
<keyword evidence="19" id="KW-0325">Glycoprotein</keyword>
<keyword evidence="16 23" id="KW-1133">Transmembrane helix</keyword>
<evidence type="ECO:0000256" key="23">
    <source>
        <dbReference type="SAM" id="Phobius"/>
    </source>
</evidence>
<keyword evidence="10 23" id="KW-0812">Transmembrane</keyword>
<organism evidence="26 27">
    <name type="scientific">Erythroxylum novogranatense</name>
    <dbReference type="NCBI Taxonomy" id="1862640"/>
    <lineage>
        <taxon>Eukaryota</taxon>
        <taxon>Viridiplantae</taxon>
        <taxon>Streptophyta</taxon>
        <taxon>Embryophyta</taxon>
        <taxon>Tracheophyta</taxon>
        <taxon>Spermatophyta</taxon>
        <taxon>Magnoliopsida</taxon>
        <taxon>eudicotyledons</taxon>
        <taxon>Gunneridae</taxon>
        <taxon>Pentapetalae</taxon>
        <taxon>rosids</taxon>
        <taxon>fabids</taxon>
        <taxon>Malpighiales</taxon>
        <taxon>Erythroxylaceae</taxon>
        <taxon>Erythroxylum</taxon>
    </lineage>
</organism>
<keyword evidence="11 24" id="KW-0732">Signal</keyword>
<keyword evidence="17 23" id="KW-0472">Membrane</keyword>
<evidence type="ECO:0000256" key="11">
    <source>
        <dbReference type="ARBA" id="ARBA00022729"/>
    </source>
</evidence>
<dbReference type="InterPro" id="IPR001611">
    <property type="entry name" value="Leu-rich_rpt"/>
</dbReference>
<evidence type="ECO:0000256" key="4">
    <source>
        <dbReference type="ARBA" id="ARBA00012513"/>
    </source>
</evidence>
<protein>
    <recommendedName>
        <fullName evidence="4">non-specific serine/threonine protein kinase</fullName>
        <ecNumber evidence="4">2.7.11.1</ecNumber>
    </recommendedName>
</protein>
<gene>
    <name evidence="26" type="ORF">K2173_009511</name>
</gene>
<evidence type="ECO:0000256" key="12">
    <source>
        <dbReference type="ARBA" id="ARBA00022737"/>
    </source>
</evidence>
<comment type="similarity">
    <text evidence="3">Belongs to the RLP family.</text>
</comment>
<keyword evidence="6" id="KW-0723">Serine/threonine-protein kinase</keyword>
<evidence type="ECO:0000256" key="20">
    <source>
        <dbReference type="ARBA" id="ARBA00047899"/>
    </source>
</evidence>
<feature type="chain" id="PRO_5043608647" description="non-specific serine/threonine protein kinase" evidence="24">
    <location>
        <begin position="24"/>
        <end position="1030"/>
    </location>
</feature>
<dbReference type="SUPFAM" id="SSF52058">
    <property type="entry name" value="L domain-like"/>
    <property type="match status" value="1"/>
</dbReference>
<comment type="similarity">
    <text evidence="2">Belongs to the protein kinase superfamily. Ser/Thr protein kinase family.</text>
</comment>
<keyword evidence="15 22" id="KW-0067">ATP-binding</keyword>
<dbReference type="SUPFAM" id="SSF56112">
    <property type="entry name" value="Protein kinase-like (PK-like)"/>
    <property type="match status" value="1"/>
</dbReference>
<dbReference type="SMART" id="SM00369">
    <property type="entry name" value="LRR_TYP"/>
    <property type="match status" value="9"/>
</dbReference>
<dbReference type="SMART" id="SM00220">
    <property type="entry name" value="S_TKc"/>
    <property type="match status" value="1"/>
</dbReference>
<dbReference type="InterPro" id="IPR032675">
    <property type="entry name" value="LRR_dom_sf"/>
</dbReference>
<keyword evidence="27" id="KW-1185">Reference proteome</keyword>
<dbReference type="Pfam" id="PF00560">
    <property type="entry name" value="LRR_1"/>
    <property type="match status" value="3"/>
</dbReference>
<dbReference type="GO" id="GO:0004674">
    <property type="term" value="F:protein serine/threonine kinase activity"/>
    <property type="evidence" value="ECO:0007669"/>
    <property type="project" value="UniProtKB-KW"/>
</dbReference>
<dbReference type="FunFam" id="3.80.10.10:FF:000275">
    <property type="entry name" value="Leucine-rich repeat receptor-like protein kinase"/>
    <property type="match status" value="1"/>
</dbReference>
<proteinExistence type="inferred from homology"/>
<dbReference type="FunFam" id="3.30.200.20:FF:000432">
    <property type="entry name" value="LRR receptor-like serine/threonine-protein kinase EFR"/>
    <property type="match status" value="1"/>
</dbReference>
<keyword evidence="5" id="KW-1003">Cell membrane</keyword>
<comment type="caution">
    <text evidence="26">The sequence shown here is derived from an EMBL/GenBank/DDBJ whole genome shotgun (WGS) entry which is preliminary data.</text>
</comment>
<dbReference type="InterPro" id="IPR017441">
    <property type="entry name" value="Protein_kinase_ATP_BS"/>
</dbReference>
<dbReference type="Pfam" id="PF08263">
    <property type="entry name" value="LRRNT_2"/>
    <property type="match status" value="1"/>
</dbReference>
<dbReference type="InterPro" id="IPR055414">
    <property type="entry name" value="LRR_R13L4/SHOC2-like"/>
</dbReference>
<comment type="catalytic activity">
    <reaction evidence="21">
        <text>L-seryl-[protein] + ATP = O-phospho-L-seryl-[protein] + ADP + H(+)</text>
        <dbReference type="Rhea" id="RHEA:17989"/>
        <dbReference type="Rhea" id="RHEA-COMP:9863"/>
        <dbReference type="Rhea" id="RHEA-COMP:11604"/>
        <dbReference type="ChEBI" id="CHEBI:15378"/>
        <dbReference type="ChEBI" id="CHEBI:29999"/>
        <dbReference type="ChEBI" id="CHEBI:30616"/>
        <dbReference type="ChEBI" id="CHEBI:83421"/>
        <dbReference type="ChEBI" id="CHEBI:456216"/>
        <dbReference type="EC" id="2.7.11.1"/>
    </reaction>
</comment>
<evidence type="ECO:0000256" key="8">
    <source>
        <dbReference type="ARBA" id="ARBA00022614"/>
    </source>
</evidence>
<comment type="subcellular location">
    <subcellularLocation>
        <location evidence="1">Cell membrane</location>
        <topology evidence="1">Single-pass type I membrane protein</topology>
    </subcellularLocation>
</comment>
<evidence type="ECO:0000256" key="2">
    <source>
        <dbReference type="ARBA" id="ARBA00008684"/>
    </source>
</evidence>
<keyword evidence="12" id="KW-0677">Repeat</keyword>
<dbReference type="PANTHER" id="PTHR27008:SF592">
    <property type="entry name" value="LEUCINE-RICH REPEAT RECEPTOR-LIKE PROTEIN KINASE FAMILY PROTEIN-RELATED"/>
    <property type="match status" value="1"/>
</dbReference>
<keyword evidence="8" id="KW-0433">Leucine-rich repeat</keyword>
<dbReference type="SUPFAM" id="SSF52047">
    <property type="entry name" value="RNI-like"/>
    <property type="match status" value="1"/>
</dbReference>
<keyword evidence="18" id="KW-0675">Receptor</keyword>
<dbReference type="FunFam" id="3.80.10.10:FF:000288">
    <property type="entry name" value="LRR receptor-like serine/threonine-protein kinase EFR"/>
    <property type="match status" value="1"/>
</dbReference>
<evidence type="ECO:0000256" key="24">
    <source>
        <dbReference type="SAM" id="SignalP"/>
    </source>
</evidence>
<dbReference type="PROSITE" id="PS00107">
    <property type="entry name" value="PROTEIN_KINASE_ATP"/>
    <property type="match status" value="1"/>
</dbReference>
<evidence type="ECO:0000256" key="6">
    <source>
        <dbReference type="ARBA" id="ARBA00022527"/>
    </source>
</evidence>
<evidence type="ECO:0000256" key="18">
    <source>
        <dbReference type="ARBA" id="ARBA00023170"/>
    </source>
</evidence>
<keyword evidence="7" id="KW-0597">Phosphoprotein</keyword>
<evidence type="ECO:0000256" key="22">
    <source>
        <dbReference type="PROSITE-ProRule" id="PRU10141"/>
    </source>
</evidence>
<dbReference type="AlphaFoldDB" id="A0AAV8U6W2"/>
<name>A0AAV8U6W2_9ROSI</name>
<feature type="binding site" evidence="22">
    <location>
        <position position="741"/>
    </location>
    <ligand>
        <name>ATP</name>
        <dbReference type="ChEBI" id="CHEBI:30616"/>
    </ligand>
</feature>
<dbReference type="Gene3D" id="3.30.200.20">
    <property type="entry name" value="Phosphorylase Kinase, domain 1"/>
    <property type="match status" value="1"/>
</dbReference>
<evidence type="ECO:0000256" key="19">
    <source>
        <dbReference type="ARBA" id="ARBA00023180"/>
    </source>
</evidence>
<accession>A0AAV8U6W2</accession>
<evidence type="ECO:0000256" key="7">
    <source>
        <dbReference type="ARBA" id="ARBA00022553"/>
    </source>
</evidence>
<dbReference type="Pfam" id="PF00069">
    <property type="entry name" value="Pkinase"/>
    <property type="match status" value="1"/>
</dbReference>
<dbReference type="GO" id="GO:0005886">
    <property type="term" value="C:plasma membrane"/>
    <property type="evidence" value="ECO:0007669"/>
    <property type="project" value="UniProtKB-SubCell"/>
</dbReference>
<keyword evidence="13 22" id="KW-0547">Nucleotide-binding</keyword>
<evidence type="ECO:0000259" key="25">
    <source>
        <dbReference type="PROSITE" id="PS50011"/>
    </source>
</evidence>
<dbReference type="PROSITE" id="PS50011">
    <property type="entry name" value="PROTEIN_KINASE_DOM"/>
    <property type="match status" value="1"/>
</dbReference>
<evidence type="ECO:0000256" key="13">
    <source>
        <dbReference type="ARBA" id="ARBA00022741"/>
    </source>
</evidence>
<evidence type="ECO:0000256" key="21">
    <source>
        <dbReference type="ARBA" id="ARBA00048679"/>
    </source>
</evidence>
<dbReference type="EC" id="2.7.11.1" evidence="4"/>
<feature type="domain" description="Protein kinase" evidence="25">
    <location>
        <begin position="712"/>
        <end position="1020"/>
    </location>
</feature>
<evidence type="ECO:0000256" key="5">
    <source>
        <dbReference type="ARBA" id="ARBA00022475"/>
    </source>
</evidence>
<reference evidence="26 27" key="1">
    <citation type="submission" date="2021-09" db="EMBL/GenBank/DDBJ databases">
        <title>Genomic insights and catalytic innovation underlie evolution of tropane alkaloids biosynthesis.</title>
        <authorList>
            <person name="Wang Y.-J."/>
            <person name="Tian T."/>
            <person name="Huang J.-P."/>
            <person name="Huang S.-X."/>
        </authorList>
    </citation>
    <scope>NUCLEOTIDE SEQUENCE [LARGE SCALE GENOMIC DNA]</scope>
    <source>
        <strain evidence="26">KIB-2018</strain>
        <tissue evidence="26">Leaf</tissue>
    </source>
</reference>
<evidence type="ECO:0000256" key="1">
    <source>
        <dbReference type="ARBA" id="ARBA00004251"/>
    </source>
</evidence>
<evidence type="ECO:0000313" key="27">
    <source>
        <dbReference type="Proteomes" id="UP001159364"/>
    </source>
</evidence>
<dbReference type="PROSITE" id="PS51450">
    <property type="entry name" value="LRR"/>
    <property type="match status" value="2"/>
</dbReference>
<dbReference type="FunFam" id="3.80.10.10:FF:000383">
    <property type="entry name" value="Leucine-rich repeat receptor protein kinase EMS1"/>
    <property type="match status" value="1"/>
</dbReference>
<dbReference type="FunFam" id="1.10.510.10:FF:000358">
    <property type="entry name" value="Putative leucine-rich repeat receptor-like serine/threonine-protein kinase"/>
    <property type="match status" value="1"/>
</dbReference>
<evidence type="ECO:0000256" key="16">
    <source>
        <dbReference type="ARBA" id="ARBA00022989"/>
    </source>
</evidence>
<feature type="signal peptide" evidence="24">
    <location>
        <begin position="1"/>
        <end position="23"/>
    </location>
</feature>
<dbReference type="Gene3D" id="3.80.10.10">
    <property type="entry name" value="Ribonuclease Inhibitor"/>
    <property type="match status" value="3"/>
</dbReference>
<evidence type="ECO:0000256" key="3">
    <source>
        <dbReference type="ARBA" id="ARBA00009592"/>
    </source>
</evidence>
<dbReference type="EMBL" id="JAIWQS010000001">
    <property type="protein sequence ID" value="KAJ8774080.1"/>
    <property type="molecule type" value="Genomic_DNA"/>
</dbReference>
<evidence type="ECO:0000313" key="26">
    <source>
        <dbReference type="EMBL" id="KAJ8774080.1"/>
    </source>
</evidence>
<keyword evidence="14" id="KW-0418">Kinase</keyword>
<evidence type="ECO:0000256" key="14">
    <source>
        <dbReference type="ARBA" id="ARBA00022777"/>
    </source>
</evidence>